<reference evidence="11 12" key="1">
    <citation type="submission" date="2013-08" db="EMBL/GenBank/DDBJ databases">
        <title>The genome sequence of Knoellia subterranea.</title>
        <authorList>
            <person name="Zhu W."/>
            <person name="Wang G."/>
        </authorList>
    </citation>
    <scope>NUCLEOTIDE SEQUENCE [LARGE SCALE GENOMIC DNA]</scope>
    <source>
        <strain evidence="11 12">KCTC 19937</strain>
    </source>
</reference>
<dbReference type="eggNOG" id="COG4585">
    <property type="taxonomic scope" value="Bacteria"/>
</dbReference>
<evidence type="ECO:0000256" key="3">
    <source>
        <dbReference type="ARBA" id="ARBA00022553"/>
    </source>
</evidence>
<evidence type="ECO:0000313" key="12">
    <source>
        <dbReference type="Proteomes" id="UP000030011"/>
    </source>
</evidence>
<dbReference type="PANTHER" id="PTHR24421">
    <property type="entry name" value="NITRATE/NITRITE SENSOR PROTEIN NARX-RELATED"/>
    <property type="match status" value="1"/>
</dbReference>
<dbReference type="EC" id="2.7.13.3" evidence="2"/>
<keyword evidence="9" id="KW-1133">Transmembrane helix</keyword>
<dbReference type="GO" id="GO:0046983">
    <property type="term" value="F:protein dimerization activity"/>
    <property type="evidence" value="ECO:0007669"/>
    <property type="project" value="InterPro"/>
</dbReference>
<keyword evidence="5" id="KW-0547">Nucleotide-binding</keyword>
<dbReference type="STRING" id="1385521.N803_09690"/>
<dbReference type="Gene3D" id="3.30.565.10">
    <property type="entry name" value="Histidine kinase-like ATPase, C-terminal domain"/>
    <property type="match status" value="1"/>
</dbReference>
<evidence type="ECO:0000256" key="2">
    <source>
        <dbReference type="ARBA" id="ARBA00012438"/>
    </source>
</evidence>
<name>A0A0A0JPU5_9MICO</name>
<feature type="transmembrane region" description="Helical" evidence="9">
    <location>
        <begin position="137"/>
        <end position="156"/>
    </location>
</feature>
<feature type="transmembrane region" description="Helical" evidence="9">
    <location>
        <begin position="12"/>
        <end position="35"/>
    </location>
</feature>
<dbReference type="InterPro" id="IPR011712">
    <property type="entry name" value="Sig_transdc_His_kin_sub3_dim/P"/>
</dbReference>
<evidence type="ECO:0000256" key="4">
    <source>
        <dbReference type="ARBA" id="ARBA00022679"/>
    </source>
</evidence>
<comment type="catalytic activity">
    <reaction evidence="1">
        <text>ATP + protein L-histidine = ADP + protein N-phospho-L-histidine.</text>
        <dbReference type="EC" id="2.7.13.3"/>
    </reaction>
</comment>
<evidence type="ECO:0000313" key="11">
    <source>
        <dbReference type="EMBL" id="KGN38042.1"/>
    </source>
</evidence>
<dbReference type="CDD" id="cd16917">
    <property type="entry name" value="HATPase_UhpB-NarQ-NarX-like"/>
    <property type="match status" value="1"/>
</dbReference>
<dbReference type="InterPro" id="IPR050482">
    <property type="entry name" value="Sensor_HK_TwoCompSys"/>
</dbReference>
<evidence type="ECO:0000256" key="7">
    <source>
        <dbReference type="ARBA" id="ARBA00022840"/>
    </source>
</evidence>
<keyword evidence="12" id="KW-1185">Reference proteome</keyword>
<evidence type="ECO:0000256" key="6">
    <source>
        <dbReference type="ARBA" id="ARBA00022777"/>
    </source>
</evidence>
<dbReference type="PANTHER" id="PTHR24421:SF10">
    <property type="entry name" value="NITRATE_NITRITE SENSOR PROTEIN NARQ"/>
    <property type="match status" value="1"/>
</dbReference>
<dbReference type="GO" id="GO:0000155">
    <property type="term" value="F:phosphorelay sensor kinase activity"/>
    <property type="evidence" value="ECO:0007669"/>
    <property type="project" value="InterPro"/>
</dbReference>
<keyword evidence="4" id="KW-0808">Transferase</keyword>
<proteinExistence type="predicted"/>
<evidence type="ECO:0000259" key="10">
    <source>
        <dbReference type="Pfam" id="PF07730"/>
    </source>
</evidence>
<organism evidence="11 12">
    <name type="scientific">Knoellia subterranea KCTC 19937</name>
    <dbReference type="NCBI Taxonomy" id="1385521"/>
    <lineage>
        <taxon>Bacteria</taxon>
        <taxon>Bacillati</taxon>
        <taxon>Actinomycetota</taxon>
        <taxon>Actinomycetes</taxon>
        <taxon>Micrococcales</taxon>
        <taxon>Intrasporangiaceae</taxon>
        <taxon>Knoellia</taxon>
    </lineage>
</organism>
<dbReference type="AlphaFoldDB" id="A0A0A0JPU5"/>
<comment type="caution">
    <text evidence="11">The sequence shown here is derived from an EMBL/GenBank/DDBJ whole genome shotgun (WGS) entry which is preliminary data.</text>
</comment>
<dbReference type="GO" id="GO:0005524">
    <property type="term" value="F:ATP binding"/>
    <property type="evidence" value="ECO:0007669"/>
    <property type="project" value="UniProtKB-KW"/>
</dbReference>
<dbReference type="InterPro" id="IPR036890">
    <property type="entry name" value="HATPase_C_sf"/>
</dbReference>
<feature type="transmembrane region" description="Helical" evidence="9">
    <location>
        <begin position="114"/>
        <end position="131"/>
    </location>
</feature>
<sequence>MGQLTWRGLRWVGSHSDVLVALLALLMFIIGWATMPETHDVQVSLMPVLALAQAVPLLLLRRAPVVGWAIALGVSVLWWAAVPALPDSPMPWPVVQFLVLLATLIAVGLWGRWVEMPLVIAVTGLILYLLLPGDLEAWAIGQALLIAVAVLVRWLVLSRRQLAVQQEEVENERARRAVVEERSRIARELHDVVAHHMSMIVVQAQSAPVRHGLDDPDVTAEFAAIEGSARQALTEVRSVLGVLRDENGPVETAPQPDLAQLPALVKSSKAAGMPLTSRVRLSPSKVPPGTALVLYRVAQESLANAARHAPGAAVELTLEEEAGWARLMVRNSAAPAGAHPATGHDNGGNGIRGMSERVAAVGGTFEASPVGEGFVVVATVPLAGRPQVAGLG</sequence>
<keyword evidence="9" id="KW-0812">Transmembrane</keyword>
<dbReference type="GO" id="GO:0016020">
    <property type="term" value="C:membrane"/>
    <property type="evidence" value="ECO:0007669"/>
    <property type="project" value="InterPro"/>
</dbReference>
<dbReference type="SUPFAM" id="SSF55874">
    <property type="entry name" value="ATPase domain of HSP90 chaperone/DNA topoisomerase II/histidine kinase"/>
    <property type="match status" value="1"/>
</dbReference>
<keyword evidence="9" id="KW-0472">Membrane</keyword>
<evidence type="ECO:0000256" key="8">
    <source>
        <dbReference type="ARBA" id="ARBA00023012"/>
    </source>
</evidence>
<dbReference type="Gene3D" id="1.20.5.1930">
    <property type="match status" value="1"/>
</dbReference>
<evidence type="ECO:0000256" key="1">
    <source>
        <dbReference type="ARBA" id="ARBA00000085"/>
    </source>
</evidence>
<protein>
    <recommendedName>
        <fullName evidence="2">histidine kinase</fullName>
        <ecNumber evidence="2">2.7.13.3</ecNumber>
    </recommendedName>
</protein>
<keyword evidence="3" id="KW-0597">Phosphoprotein</keyword>
<feature type="transmembrane region" description="Helical" evidence="9">
    <location>
        <begin position="65"/>
        <end position="84"/>
    </location>
</feature>
<gene>
    <name evidence="11" type="ORF">N803_09690</name>
</gene>
<keyword evidence="8" id="KW-0902">Two-component regulatory system</keyword>
<dbReference type="EMBL" id="AVPK01000003">
    <property type="protein sequence ID" value="KGN38042.1"/>
    <property type="molecule type" value="Genomic_DNA"/>
</dbReference>
<evidence type="ECO:0000256" key="9">
    <source>
        <dbReference type="SAM" id="Phobius"/>
    </source>
</evidence>
<feature type="domain" description="Signal transduction histidine kinase subgroup 3 dimerisation and phosphoacceptor" evidence="10">
    <location>
        <begin position="181"/>
        <end position="246"/>
    </location>
</feature>
<keyword evidence="6 11" id="KW-0418">Kinase</keyword>
<feature type="transmembrane region" description="Helical" evidence="9">
    <location>
        <begin position="90"/>
        <end position="107"/>
    </location>
</feature>
<dbReference type="Pfam" id="PF07730">
    <property type="entry name" value="HisKA_3"/>
    <property type="match status" value="1"/>
</dbReference>
<accession>A0A0A0JPU5</accession>
<keyword evidence="7" id="KW-0067">ATP-binding</keyword>
<dbReference type="Proteomes" id="UP000030011">
    <property type="component" value="Unassembled WGS sequence"/>
</dbReference>
<evidence type="ECO:0000256" key="5">
    <source>
        <dbReference type="ARBA" id="ARBA00022741"/>
    </source>
</evidence>
<feature type="transmembrane region" description="Helical" evidence="9">
    <location>
        <begin position="41"/>
        <end position="60"/>
    </location>
</feature>